<evidence type="ECO:0000256" key="6">
    <source>
        <dbReference type="ARBA" id="ARBA00012483"/>
    </source>
</evidence>
<evidence type="ECO:0000259" key="22">
    <source>
        <dbReference type="PROSITE" id="PS50089"/>
    </source>
</evidence>
<keyword evidence="7" id="KW-0808">Transferase</keyword>
<feature type="domain" description="RING-type" evidence="22">
    <location>
        <begin position="97"/>
        <end position="137"/>
    </location>
</feature>
<comment type="pathway">
    <text evidence="5">Protein modification; protein ubiquitination.</text>
</comment>
<evidence type="ECO:0000256" key="19">
    <source>
        <dbReference type="ARBA" id="ARBA00042305"/>
    </source>
</evidence>
<comment type="catalytic activity">
    <reaction evidence="1">
        <text>S-ubiquitinyl-[E2 ubiquitin-conjugating enzyme]-L-cysteine + [acceptor protein]-L-lysine = [E2 ubiquitin-conjugating enzyme]-L-cysteine + N(6)-ubiquitinyl-[acceptor protein]-L-lysine.</text>
        <dbReference type="EC" id="2.3.2.27"/>
    </reaction>
</comment>
<evidence type="ECO:0000256" key="16">
    <source>
        <dbReference type="ARBA" id="ARBA00023288"/>
    </source>
</evidence>
<dbReference type="EMBL" id="CAJVCH010148532">
    <property type="protein sequence ID" value="CAG7727440.1"/>
    <property type="molecule type" value="Genomic_DNA"/>
</dbReference>
<dbReference type="InterPro" id="IPR001841">
    <property type="entry name" value="Znf_RING"/>
</dbReference>
<proteinExistence type="predicted"/>
<evidence type="ECO:0000256" key="1">
    <source>
        <dbReference type="ARBA" id="ARBA00000900"/>
    </source>
</evidence>
<dbReference type="PANTHER" id="PTHR46661:SF4">
    <property type="entry name" value="RING-TYPE DOMAIN-CONTAINING PROTEIN"/>
    <property type="match status" value="1"/>
</dbReference>
<name>A0A8J2JVD7_9HEXA</name>
<dbReference type="Pfam" id="PF13639">
    <property type="entry name" value="zf-RING_2"/>
    <property type="match status" value="1"/>
</dbReference>
<organism evidence="23 24">
    <name type="scientific">Allacma fusca</name>
    <dbReference type="NCBI Taxonomy" id="39272"/>
    <lineage>
        <taxon>Eukaryota</taxon>
        <taxon>Metazoa</taxon>
        <taxon>Ecdysozoa</taxon>
        <taxon>Arthropoda</taxon>
        <taxon>Hexapoda</taxon>
        <taxon>Collembola</taxon>
        <taxon>Symphypleona</taxon>
        <taxon>Sminthuridae</taxon>
        <taxon>Allacma</taxon>
    </lineage>
</organism>
<evidence type="ECO:0000256" key="4">
    <source>
        <dbReference type="ARBA" id="ARBA00004371"/>
    </source>
</evidence>
<comment type="subcellular location">
    <subcellularLocation>
        <location evidence="3">Endosome</location>
    </subcellularLocation>
    <subcellularLocation>
        <location evidence="4">Lysosome</location>
    </subcellularLocation>
    <subcellularLocation>
        <location evidence="2">Membrane</location>
        <topology evidence="2">Peripheral membrane protein</topology>
    </subcellularLocation>
</comment>
<dbReference type="AlphaFoldDB" id="A0A8J2JVD7"/>
<dbReference type="EC" id="2.3.2.27" evidence="6"/>
<keyword evidence="10" id="KW-0967">Endosome</keyword>
<dbReference type="PROSITE" id="PS50089">
    <property type="entry name" value="ZF_RING_2"/>
    <property type="match status" value="1"/>
</dbReference>
<evidence type="ECO:0000256" key="9">
    <source>
        <dbReference type="ARBA" id="ARBA00022723"/>
    </source>
</evidence>
<dbReference type="GO" id="GO:0016020">
    <property type="term" value="C:membrane"/>
    <property type="evidence" value="ECO:0007669"/>
    <property type="project" value="UniProtKB-SubCell"/>
</dbReference>
<evidence type="ECO:0000256" key="13">
    <source>
        <dbReference type="ARBA" id="ARBA00022833"/>
    </source>
</evidence>
<dbReference type="Proteomes" id="UP000708208">
    <property type="component" value="Unassembled WGS sequence"/>
</dbReference>
<dbReference type="InterPro" id="IPR051878">
    <property type="entry name" value="ZNRF_ubiq-protein_ligase"/>
</dbReference>
<dbReference type="GO" id="GO:0005768">
    <property type="term" value="C:endosome"/>
    <property type="evidence" value="ECO:0007669"/>
    <property type="project" value="UniProtKB-SubCell"/>
</dbReference>
<sequence length="139" mass="15440">MGAKSSSVSRPRTFSTSDNPSEGQTNVVRTRSYSNAASSSIGGSRSTLTFWPISGVKCPICSKNVLPDDIEVHLVLCLTRPRLHYNEDVLTEPKGECVICLEDLNTGDKIARLPCLCIYHKQCIDEWFKVNRVCPEHPD</sequence>
<evidence type="ECO:0000256" key="20">
    <source>
        <dbReference type="PROSITE-ProRule" id="PRU00175"/>
    </source>
</evidence>
<evidence type="ECO:0000256" key="14">
    <source>
        <dbReference type="ARBA" id="ARBA00023136"/>
    </source>
</evidence>
<evidence type="ECO:0000256" key="11">
    <source>
        <dbReference type="ARBA" id="ARBA00022771"/>
    </source>
</evidence>
<keyword evidence="9" id="KW-0479">Metal-binding</keyword>
<accession>A0A8J2JVD7</accession>
<dbReference type="OrthoDB" id="10057496at2759"/>
<evidence type="ECO:0000313" key="24">
    <source>
        <dbReference type="Proteomes" id="UP000708208"/>
    </source>
</evidence>
<keyword evidence="14" id="KW-0472">Membrane</keyword>
<keyword evidence="12" id="KW-0833">Ubl conjugation pathway</keyword>
<protein>
    <recommendedName>
        <fullName evidence="17">E3 ubiquitin-protein ligase ZNRF1</fullName>
        <ecNumber evidence="6">2.3.2.27</ecNumber>
    </recommendedName>
    <alternativeName>
        <fullName evidence="18">RING-type E3 ubiquitin transferase ZNRF1</fullName>
    </alternativeName>
    <alternativeName>
        <fullName evidence="19">Zinc/RING finger protein 1</fullName>
    </alternativeName>
</protein>
<evidence type="ECO:0000313" key="23">
    <source>
        <dbReference type="EMBL" id="CAG7727440.1"/>
    </source>
</evidence>
<keyword evidence="11 20" id="KW-0863">Zinc-finger</keyword>
<evidence type="ECO:0000256" key="18">
    <source>
        <dbReference type="ARBA" id="ARBA00042177"/>
    </source>
</evidence>
<dbReference type="GO" id="GO:0043161">
    <property type="term" value="P:proteasome-mediated ubiquitin-dependent protein catabolic process"/>
    <property type="evidence" value="ECO:0007669"/>
    <property type="project" value="TreeGrafter"/>
</dbReference>
<evidence type="ECO:0000256" key="2">
    <source>
        <dbReference type="ARBA" id="ARBA00004170"/>
    </source>
</evidence>
<evidence type="ECO:0000256" key="5">
    <source>
        <dbReference type="ARBA" id="ARBA00004906"/>
    </source>
</evidence>
<evidence type="ECO:0000256" key="7">
    <source>
        <dbReference type="ARBA" id="ARBA00022679"/>
    </source>
</evidence>
<evidence type="ECO:0000256" key="10">
    <source>
        <dbReference type="ARBA" id="ARBA00022753"/>
    </source>
</evidence>
<evidence type="ECO:0000256" key="3">
    <source>
        <dbReference type="ARBA" id="ARBA00004177"/>
    </source>
</evidence>
<evidence type="ECO:0000256" key="15">
    <source>
        <dbReference type="ARBA" id="ARBA00023228"/>
    </source>
</evidence>
<evidence type="ECO:0000256" key="12">
    <source>
        <dbReference type="ARBA" id="ARBA00022786"/>
    </source>
</evidence>
<keyword evidence="16" id="KW-0449">Lipoprotein</keyword>
<dbReference type="GO" id="GO:0061630">
    <property type="term" value="F:ubiquitin protein ligase activity"/>
    <property type="evidence" value="ECO:0007669"/>
    <property type="project" value="UniProtKB-EC"/>
</dbReference>
<feature type="region of interest" description="Disordered" evidence="21">
    <location>
        <begin position="1"/>
        <end position="29"/>
    </location>
</feature>
<evidence type="ECO:0000256" key="21">
    <source>
        <dbReference type="SAM" id="MobiDB-lite"/>
    </source>
</evidence>
<dbReference type="GO" id="GO:0005764">
    <property type="term" value="C:lysosome"/>
    <property type="evidence" value="ECO:0007669"/>
    <property type="project" value="UniProtKB-SubCell"/>
</dbReference>
<keyword evidence="8" id="KW-0519">Myristate</keyword>
<dbReference type="GO" id="GO:0070936">
    <property type="term" value="P:protein K48-linked ubiquitination"/>
    <property type="evidence" value="ECO:0007669"/>
    <property type="project" value="TreeGrafter"/>
</dbReference>
<comment type="caution">
    <text evidence="23">The sequence shown here is derived from an EMBL/GenBank/DDBJ whole genome shotgun (WGS) entry which is preliminary data.</text>
</comment>
<evidence type="ECO:0000256" key="8">
    <source>
        <dbReference type="ARBA" id="ARBA00022707"/>
    </source>
</evidence>
<reference evidence="23" key="1">
    <citation type="submission" date="2021-06" db="EMBL/GenBank/DDBJ databases">
        <authorList>
            <person name="Hodson N. C."/>
            <person name="Mongue J. A."/>
            <person name="Jaron S. K."/>
        </authorList>
    </citation>
    <scope>NUCLEOTIDE SEQUENCE</scope>
</reference>
<dbReference type="GO" id="GO:0008270">
    <property type="term" value="F:zinc ion binding"/>
    <property type="evidence" value="ECO:0007669"/>
    <property type="project" value="UniProtKB-KW"/>
</dbReference>
<dbReference type="SMART" id="SM00184">
    <property type="entry name" value="RING"/>
    <property type="match status" value="1"/>
</dbReference>
<keyword evidence="24" id="KW-1185">Reference proteome</keyword>
<evidence type="ECO:0000256" key="17">
    <source>
        <dbReference type="ARBA" id="ARBA00040227"/>
    </source>
</evidence>
<dbReference type="PANTHER" id="PTHR46661">
    <property type="entry name" value="E3 UBIQUITIN-PROTEIN LIGASE ZNRF1-LIKE PROTEIN"/>
    <property type="match status" value="1"/>
</dbReference>
<dbReference type="FunFam" id="3.30.40.10:FF:000235">
    <property type="entry name" value="E3 ubiquitin-protein ligase ZNRF1"/>
    <property type="match status" value="1"/>
</dbReference>
<keyword evidence="15" id="KW-0458">Lysosome</keyword>
<keyword evidence="13" id="KW-0862">Zinc</keyword>
<gene>
    <name evidence="23" type="ORF">AFUS01_LOCUS16282</name>
</gene>